<dbReference type="InterPro" id="IPR000182">
    <property type="entry name" value="GNAT_dom"/>
</dbReference>
<accession>A0A6G4V3V6</accession>
<dbReference type="PROSITE" id="PS51186">
    <property type="entry name" value="GNAT"/>
    <property type="match status" value="1"/>
</dbReference>
<dbReference type="SUPFAM" id="SSF55729">
    <property type="entry name" value="Acyl-CoA N-acyltransferases (Nat)"/>
    <property type="match status" value="2"/>
</dbReference>
<reference evidence="3 4" key="1">
    <citation type="submission" date="2020-02" db="EMBL/GenBank/DDBJ databases">
        <title>Whole-genome analyses of novel actinobacteria.</title>
        <authorList>
            <person name="Sahin N."/>
            <person name="Gencbay T."/>
        </authorList>
    </citation>
    <scope>NUCLEOTIDE SEQUENCE [LARGE SCALE GENOMIC DNA]</scope>
    <source>
        <strain evidence="3 4">HC44</strain>
    </source>
</reference>
<dbReference type="GO" id="GO:0016747">
    <property type="term" value="F:acyltransferase activity, transferring groups other than amino-acyl groups"/>
    <property type="evidence" value="ECO:0007669"/>
    <property type="project" value="InterPro"/>
</dbReference>
<dbReference type="Proteomes" id="UP000472335">
    <property type="component" value="Unassembled WGS sequence"/>
</dbReference>
<dbReference type="EMBL" id="JAAKZY010000035">
    <property type="protein sequence ID" value="NGO08651.1"/>
    <property type="molecule type" value="Genomic_DNA"/>
</dbReference>
<sequence>MTEFNLLGYKTEWQKDFERRLHASYTAAGPGAAAAEHMLEDVRASISDWTVAEITDAGTRVGYVAVVVVDDNGTLAGRIGDLRVDALHVGRGHEQAARDWAEAWCAERGAHRLDIRLTEPAGELFDGYRVRGQLRTRLISSPPEPLDGVIARPMTQAEYPEWLASEKAAYVGDIVLAGALSPKEAVHKSDRDFAKLIPEGLATPDNTFLVLEAAGEQIGTGWLKHGYLPGVTYGYSLYIQEQHRRKGYGRAAMAAGEQATLAAGDSALMFTVWGGNEAAMNLYTSAGYQVMEENRFIDLPAPRPHTNHHSTTQPPTHYLT</sequence>
<dbReference type="PANTHER" id="PTHR43072">
    <property type="entry name" value="N-ACETYLTRANSFERASE"/>
    <property type="match status" value="1"/>
</dbReference>
<proteinExistence type="predicted"/>
<keyword evidence="3" id="KW-0808">Transferase</keyword>
<feature type="domain" description="N-acetyltransferase" evidence="2">
    <location>
        <begin position="149"/>
        <end position="306"/>
    </location>
</feature>
<protein>
    <submittedName>
        <fullName evidence="3">GNAT family N-acetyltransferase</fullName>
    </submittedName>
</protein>
<dbReference type="Gene3D" id="3.40.630.30">
    <property type="match status" value="2"/>
</dbReference>
<keyword evidence="4" id="KW-1185">Reference proteome</keyword>
<comment type="caution">
    <text evidence="3">The sequence shown here is derived from an EMBL/GenBank/DDBJ whole genome shotgun (WGS) entry which is preliminary data.</text>
</comment>
<evidence type="ECO:0000313" key="4">
    <source>
        <dbReference type="Proteomes" id="UP000472335"/>
    </source>
</evidence>
<organism evidence="3 4">
    <name type="scientific">Streptomyces scabichelini</name>
    <dbReference type="NCBI Taxonomy" id="2711217"/>
    <lineage>
        <taxon>Bacteria</taxon>
        <taxon>Bacillati</taxon>
        <taxon>Actinomycetota</taxon>
        <taxon>Actinomycetes</taxon>
        <taxon>Kitasatosporales</taxon>
        <taxon>Streptomycetaceae</taxon>
        <taxon>Streptomyces</taxon>
    </lineage>
</organism>
<evidence type="ECO:0000313" key="3">
    <source>
        <dbReference type="EMBL" id="NGO08651.1"/>
    </source>
</evidence>
<dbReference type="Pfam" id="PF00583">
    <property type="entry name" value="Acetyltransf_1"/>
    <property type="match status" value="1"/>
</dbReference>
<evidence type="ECO:0000256" key="1">
    <source>
        <dbReference type="SAM" id="MobiDB-lite"/>
    </source>
</evidence>
<feature type="region of interest" description="Disordered" evidence="1">
    <location>
        <begin position="300"/>
        <end position="320"/>
    </location>
</feature>
<gene>
    <name evidence="3" type="ORF">G5C60_13745</name>
</gene>
<feature type="compositionally biased region" description="Polar residues" evidence="1">
    <location>
        <begin position="309"/>
        <end position="320"/>
    </location>
</feature>
<dbReference type="InterPro" id="IPR016181">
    <property type="entry name" value="Acyl_CoA_acyltransferase"/>
</dbReference>
<dbReference type="RefSeq" id="WP_165258614.1">
    <property type="nucleotide sequence ID" value="NZ_JAAKZY010000035.1"/>
</dbReference>
<evidence type="ECO:0000259" key="2">
    <source>
        <dbReference type="PROSITE" id="PS51186"/>
    </source>
</evidence>
<dbReference type="CDD" id="cd04301">
    <property type="entry name" value="NAT_SF"/>
    <property type="match status" value="1"/>
</dbReference>
<dbReference type="AlphaFoldDB" id="A0A6G4V3V6"/>
<name>A0A6G4V3V6_9ACTN</name>